<keyword evidence="5" id="KW-0393">Immunoglobulin domain</keyword>
<evidence type="ECO:0000256" key="1">
    <source>
        <dbReference type="ARBA" id="ARBA00004479"/>
    </source>
</evidence>
<feature type="domain" description="Ig-like" evidence="8">
    <location>
        <begin position="44"/>
        <end position="134"/>
    </location>
</feature>
<comment type="subcellular location">
    <subcellularLocation>
        <location evidence="1">Membrane</location>
        <topology evidence="1">Single-pass type I membrane protein</topology>
    </subcellularLocation>
</comment>
<feature type="domain" description="Ig-like" evidence="8">
    <location>
        <begin position="328"/>
        <end position="409"/>
    </location>
</feature>
<reference evidence="10" key="2">
    <citation type="journal article" date="2018" name="Biosci. Biotechnol. Biochem.">
        <title>Polysaccharide hydrolase of the hadal zone amphipods Hirondellea gigas.</title>
        <authorList>
            <person name="Kobayashi H."/>
            <person name="Nagahama T."/>
            <person name="Arai W."/>
            <person name="Sasagawa Y."/>
            <person name="Umeda M."/>
            <person name="Hayashi T."/>
            <person name="Nikaido I."/>
            <person name="Watanabe H."/>
            <person name="Oguri K."/>
            <person name="Kitazato H."/>
            <person name="Fujioka K."/>
            <person name="Kido Y."/>
            <person name="Takami H."/>
        </authorList>
    </citation>
    <scope>NUCLEOTIDE SEQUENCE</scope>
    <source>
        <tissue evidence="10">Whole body</tissue>
    </source>
</reference>
<dbReference type="InterPro" id="IPR003599">
    <property type="entry name" value="Ig_sub"/>
</dbReference>
<evidence type="ECO:0000256" key="2">
    <source>
        <dbReference type="ARBA" id="ARBA00023136"/>
    </source>
</evidence>
<accession>A0A2P2HYG8</accession>
<dbReference type="SMART" id="SM00408">
    <property type="entry name" value="IGc2"/>
    <property type="match status" value="7"/>
</dbReference>
<evidence type="ECO:0000259" key="9">
    <source>
        <dbReference type="PROSITE" id="PS50853"/>
    </source>
</evidence>
<keyword evidence="4" id="KW-0325">Glycoprotein</keyword>
<dbReference type="CDD" id="cd00063">
    <property type="entry name" value="FN3"/>
    <property type="match status" value="1"/>
</dbReference>
<dbReference type="PANTHER" id="PTHR11640">
    <property type="entry name" value="NEPHRIN"/>
    <property type="match status" value="1"/>
</dbReference>
<dbReference type="SMART" id="SM00409">
    <property type="entry name" value="IG"/>
    <property type="match status" value="7"/>
</dbReference>
<dbReference type="InterPro" id="IPR036179">
    <property type="entry name" value="Ig-like_dom_sf"/>
</dbReference>
<feature type="domain" description="Ig-like" evidence="8">
    <location>
        <begin position="624"/>
        <end position="715"/>
    </location>
</feature>
<feature type="domain" description="Ig-like" evidence="8">
    <location>
        <begin position="421"/>
        <end position="503"/>
    </location>
</feature>
<dbReference type="GO" id="GO:0098609">
    <property type="term" value="P:cell-cell adhesion"/>
    <property type="evidence" value="ECO:0007669"/>
    <property type="project" value="TreeGrafter"/>
</dbReference>
<organism evidence="10">
    <name type="scientific">Hirondellea gigas</name>
    <dbReference type="NCBI Taxonomy" id="1518452"/>
    <lineage>
        <taxon>Eukaryota</taxon>
        <taxon>Metazoa</taxon>
        <taxon>Ecdysozoa</taxon>
        <taxon>Arthropoda</taxon>
        <taxon>Crustacea</taxon>
        <taxon>Multicrustacea</taxon>
        <taxon>Malacostraca</taxon>
        <taxon>Eumalacostraca</taxon>
        <taxon>Peracarida</taxon>
        <taxon>Amphipoda</taxon>
        <taxon>Amphilochidea</taxon>
        <taxon>Lysianassida</taxon>
        <taxon>Lysianassidira</taxon>
        <taxon>Lysianassoidea</taxon>
        <taxon>Lysianassidae</taxon>
        <taxon>Hirondellea</taxon>
    </lineage>
</organism>
<dbReference type="SMART" id="SM00060">
    <property type="entry name" value="FN3"/>
    <property type="match status" value="1"/>
</dbReference>
<keyword evidence="3" id="KW-1015">Disulfide bond</keyword>
<feature type="transmembrane region" description="Helical" evidence="7">
    <location>
        <begin position="923"/>
        <end position="946"/>
    </location>
</feature>
<feature type="region of interest" description="Disordered" evidence="6">
    <location>
        <begin position="956"/>
        <end position="991"/>
    </location>
</feature>
<feature type="compositionally biased region" description="Low complexity" evidence="6">
    <location>
        <begin position="1032"/>
        <end position="1045"/>
    </location>
</feature>
<dbReference type="InterPro" id="IPR051275">
    <property type="entry name" value="Cell_adhesion_signaling"/>
</dbReference>
<feature type="compositionally biased region" description="Low complexity" evidence="6">
    <location>
        <begin position="1096"/>
        <end position="1128"/>
    </location>
</feature>
<evidence type="ECO:0000313" key="11">
    <source>
        <dbReference type="EMBL" id="LAC20717.1"/>
    </source>
</evidence>
<dbReference type="InterPro" id="IPR013783">
    <property type="entry name" value="Ig-like_fold"/>
</dbReference>
<dbReference type="Pfam" id="PF00041">
    <property type="entry name" value="fn3"/>
    <property type="match status" value="1"/>
</dbReference>
<feature type="region of interest" description="Disordered" evidence="6">
    <location>
        <begin position="1007"/>
        <end position="1156"/>
    </location>
</feature>
<protein>
    <submittedName>
        <fullName evidence="10">Hemicentin-1-like</fullName>
    </submittedName>
</protein>
<name>A0A2P2HYG8_9CRUS</name>
<evidence type="ECO:0000256" key="3">
    <source>
        <dbReference type="ARBA" id="ARBA00023157"/>
    </source>
</evidence>
<keyword evidence="7" id="KW-1133">Transmembrane helix</keyword>
<evidence type="ECO:0000256" key="7">
    <source>
        <dbReference type="SAM" id="Phobius"/>
    </source>
</evidence>
<evidence type="ECO:0000256" key="4">
    <source>
        <dbReference type="ARBA" id="ARBA00023180"/>
    </source>
</evidence>
<dbReference type="GO" id="GO:0005911">
    <property type="term" value="C:cell-cell junction"/>
    <property type="evidence" value="ECO:0007669"/>
    <property type="project" value="TreeGrafter"/>
</dbReference>
<dbReference type="AlphaFoldDB" id="A0A2P2HYG8"/>
<dbReference type="GO" id="GO:0005886">
    <property type="term" value="C:plasma membrane"/>
    <property type="evidence" value="ECO:0007669"/>
    <property type="project" value="TreeGrafter"/>
</dbReference>
<keyword evidence="7" id="KW-0812">Transmembrane</keyword>
<dbReference type="PROSITE" id="PS50853">
    <property type="entry name" value="FN3"/>
    <property type="match status" value="1"/>
</dbReference>
<feature type="domain" description="Ig-like" evidence="8">
    <location>
        <begin position="243"/>
        <end position="321"/>
    </location>
</feature>
<dbReference type="Pfam" id="PF13895">
    <property type="entry name" value="Ig_2"/>
    <property type="match status" value="2"/>
</dbReference>
<dbReference type="SUPFAM" id="SSF48726">
    <property type="entry name" value="Immunoglobulin"/>
    <property type="match status" value="7"/>
</dbReference>
<feature type="compositionally biased region" description="Polar residues" evidence="6">
    <location>
        <begin position="1007"/>
        <end position="1030"/>
    </location>
</feature>
<dbReference type="GO" id="GO:0050839">
    <property type="term" value="F:cell adhesion molecule binding"/>
    <property type="evidence" value="ECO:0007669"/>
    <property type="project" value="TreeGrafter"/>
</dbReference>
<dbReference type="EMBL" id="IACT01001365">
    <property type="protein sequence ID" value="LAC20717.1"/>
    <property type="molecule type" value="mRNA"/>
</dbReference>
<dbReference type="PANTHER" id="PTHR11640:SF134">
    <property type="entry name" value="ECHINOID, ISOFORM A-RELATED"/>
    <property type="match status" value="1"/>
</dbReference>
<dbReference type="Pfam" id="PF07686">
    <property type="entry name" value="V-set"/>
    <property type="match status" value="1"/>
</dbReference>
<evidence type="ECO:0000256" key="6">
    <source>
        <dbReference type="SAM" id="MobiDB-lite"/>
    </source>
</evidence>
<dbReference type="InterPro" id="IPR036116">
    <property type="entry name" value="FN3_sf"/>
</dbReference>
<dbReference type="SUPFAM" id="SSF49265">
    <property type="entry name" value="Fibronectin type III"/>
    <property type="match status" value="1"/>
</dbReference>
<feature type="domain" description="Ig-like" evidence="8">
    <location>
        <begin position="510"/>
        <end position="613"/>
    </location>
</feature>
<evidence type="ECO:0000256" key="5">
    <source>
        <dbReference type="ARBA" id="ARBA00023319"/>
    </source>
</evidence>
<dbReference type="InterPro" id="IPR003961">
    <property type="entry name" value="FN3_dom"/>
</dbReference>
<dbReference type="CDD" id="cd00096">
    <property type="entry name" value="Ig"/>
    <property type="match status" value="2"/>
</dbReference>
<keyword evidence="2 7" id="KW-0472">Membrane</keyword>
<evidence type="ECO:0000259" key="8">
    <source>
        <dbReference type="PROSITE" id="PS50835"/>
    </source>
</evidence>
<evidence type="ECO:0000313" key="10">
    <source>
        <dbReference type="EMBL" id="LAB66824.1"/>
    </source>
</evidence>
<dbReference type="InterPro" id="IPR013106">
    <property type="entry name" value="Ig_V-set"/>
</dbReference>
<dbReference type="EMBL" id="IACF01001103">
    <property type="protein sequence ID" value="LAB66824.1"/>
    <property type="molecule type" value="mRNA"/>
</dbReference>
<dbReference type="Pfam" id="PF13927">
    <property type="entry name" value="Ig_3"/>
    <property type="match status" value="4"/>
</dbReference>
<feature type="domain" description="Fibronectin type-III" evidence="9">
    <location>
        <begin position="722"/>
        <end position="815"/>
    </location>
</feature>
<dbReference type="InterPro" id="IPR003598">
    <property type="entry name" value="Ig_sub2"/>
</dbReference>
<dbReference type="Gene3D" id="2.60.40.10">
    <property type="entry name" value="Immunoglobulins"/>
    <property type="match status" value="8"/>
</dbReference>
<sequence>MPQNNYFRLSTMAFRIISTVLLLSGLCFKLSAGGRREEALDVLEGQDITLNCHFNNPRILRNNVLYWMRRRHGEVDNVAIGSQALDANYRIELSEGESRYDLTIRRSTYDRDNGVFECRVKEGSGSILHNTVVNLTVLIPPGSPQITPKKPKAIEGKPVELTCSSRGGSPDPQIIWYRKGSDEKLRSVLKPGGGRDELTTSVLTISPNKEDHGNEYRCVVSNRALRDGEKMETTVVLDVDYYPRITIGPANPMRVELGSPVALTCSVDAKPQVTNVRWTRGGRFIDIREIFTIPMATLEQAGRYICQADNGLGILREREVTLDVLYGPIVSVPNSRDLEVGQNLVVTCNVTANPAPRTIEWYKEDDPSFRQSGDILRINSVTATNQGNYICRAVNFLSPTNKEGSDRIGNATVAVRIRHAPGKSFVKLSTPDAVLDESVTLSCGASPPGWPTPRYEWRRLNTDSPLLVGGPEYTIPRATYGHEGTYTCQPFNRLGKGTTASVSLKVYQAPSILERLPETSIRSIGTTDVSLTCRAQGKPEPSVRWLKDGEEIIPIDGLYDVVQQQQAVGSNGVYTVQSKLMFQGSQRINDNQIMAQDRGIYECVFTNDVREVKTELFMRIKHSPITVHKENKVAFDKNENAVLVCLMQSFPNPSFQWFRGSTIIHRNSPRYAINNTALPEDVYSSQLIVKHVSDDDYGDYTCKGENTMGDHKTIIKLQPKGPPESPTDLYLVSVGTNSLKIGWEEGFNGGIEKTKFIAITKAEDESKQEYDCQSENPCVIHNLKEQTAYSIQVRAHNIKGDSEYSAPLVISTGVEAASIPLPDQVYFEILNQVVSFRVLSTNLHLVGQVKKITEGGNEWEVVSTNSPLKGKEYEEIFVDEANPNQIQVRLCAVGNELLCGPYIDAQKVDVLPARAYKSSSLQYWVGIIIGCVVAASLIALILVCCCRRRANSRKLKKKSADMEVSHRGVSSQAPPPPYYTVGRDNKAMDGSLQNGLEETTKAAMYGSQQPYGYGQNNGSLPPNPHNTGYMDNSYSNSNNGGSVNSQDSLWQVKNGGGNTGYDQNNTAPPPQMTPGSDPRNYQYDPMLHGGYGISGYGDYSHYPPSSPHQTPVPHQMQMPQQQQQQQQPLMGKDDGYYPPPQQGGYLANSGDPYASVQKPRKRMDHIDGGDYDVSGMPDPYLGHHQMVDPSMQGMNHDNQHMQQQDNKPQISFDESLESGYSTPNSRNRRIIREIIV</sequence>
<dbReference type="PROSITE" id="PS50835">
    <property type="entry name" value="IG_LIKE"/>
    <property type="match status" value="7"/>
</dbReference>
<reference evidence="11" key="1">
    <citation type="submission" date="2017-11" db="EMBL/GenBank/DDBJ databases">
        <title>The sensing device of the deep-sea amphipod.</title>
        <authorList>
            <person name="Kobayashi H."/>
            <person name="Nagahama T."/>
            <person name="Arai W."/>
            <person name="Sasagawa Y."/>
            <person name="Umeda M."/>
            <person name="Hayashi T."/>
            <person name="Nikaido I."/>
            <person name="Watanabe H."/>
            <person name="Oguri K."/>
            <person name="Kitazato H."/>
            <person name="Fujioka K."/>
            <person name="Kido Y."/>
            <person name="Takami H."/>
        </authorList>
    </citation>
    <scope>NUCLEOTIDE SEQUENCE</scope>
    <source>
        <tissue evidence="11">Whole body</tissue>
    </source>
</reference>
<dbReference type="InterPro" id="IPR007110">
    <property type="entry name" value="Ig-like_dom"/>
</dbReference>
<feature type="domain" description="Ig-like" evidence="8">
    <location>
        <begin position="144"/>
        <end position="236"/>
    </location>
</feature>
<proteinExistence type="evidence at transcript level"/>